<dbReference type="Gene3D" id="2.130.10.10">
    <property type="entry name" value="YVTN repeat-like/Quinoprotein amine dehydrogenase"/>
    <property type="match status" value="1"/>
</dbReference>
<comment type="caution">
    <text evidence="2">The sequence shown here is derived from an EMBL/GenBank/DDBJ whole genome shotgun (WGS) entry which is preliminary data.</text>
</comment>
<organism evidence="2 3">
    <name type="scientific">Cafeteria roenbergensis</name>
    <name type="common">Marine flagellate</name>
    <dbReference type="NCBI Taxonomy" id="33653"/>
    <lineage>
        <taxon>Eukaryota</taxon>
        <taxon>Sar</taxon>
        <taxon>Stramenopiles</taxon>
        <taxon>Bigyra</taxon>
        <taxon>Opalozoa</taxon>
        <taxon>Bicosoecida</taxon>
        <taxon>Cafeteriaceae</taxon>
        <taxon>Cafeteria</taxon>
    </lineage>
</organism>
<dbReference type="AlphaFoldDB" id="A0A5A8DDI5"/>
<dbReference type="EMBL" id="VLTM01000021">
    <property type="protein sequence ID" value="KAA0163573.1"/>
    <property type="molecule type" value="Genomic_DNA"/>
</dbReference>
<dbReference type="InterPro" id="IPR015943">
    <property type="entry name" value="WD40/YVTN_repeat-like_dom_sf"/>
</dbReference>
<dbReference type="InterPro" id="IPR036278">
    <property type="entry name" value="Sialidase_sf"/>
</dbReference>
<sequence>MGGGDYATNWTVYNDVWRSDDAGSTWAPVTLRAPWAARAYLSLTAVYDRAFGPTGERLVVVGGGHCIGPFINSFCHAFEWFADVWVSDDGGATWQEAVANKTSPFAARGGHGAVALPAATRPQREPRPAPSHGASAASPSEARGAGASLRSTRLSPAAAGAPAALRDVLIFGGVNGVAAMNDAWRSADGGFTWSRVRANGTSNGFAEESGGGERGACRLRQWAAALPHGATSPPLLRDTALLAASRPAAAISSILVAGRSQTALGGRSPPAIDQDCSELSGSEPLPTFSFHNLLRWKGSLWAIAGASSAAYVNTVWSSSDGGATWRLAQPSAQWGIRILPATVVIPGGGAAGGNSTSLLIAGGSPQTGFSALRDVWRSDDGVTWTEVTPNATWPARGWQMATTVPADIEAAAALGRPATVVMTGGWTWNFPEQFSWTYYKDAWRCVAQP</sequence>
<proteinExistence type="predicted"/>
<gene>
    <name evidence="2" type="ORF">FNF31_02735</name>
</gene>
<dbReference type="CDD" id="cd15482">
    <property type="entry name" value="Sialidase_non-viral"/>
    <property type="match status" value="2"/>
</dbReference>
<dbReference type="InterPro" id="IPR015915">
    <property type="entry name" value="Kelch-typ_b-propeller"/>
</dbReference>
<accession>A0A5A8DDI5</accession>
<reference evidence="2 3" key="1">
    <citation type="submission" date="2019-07" db="EMBL/GenBank/DDBJ databases">
        <title>Genomes of Cafeteria roenbergensis.</title>
        <authorList>
            <person name="Fischer M.G."/>
            <person name="Hackl T."/>
            <person name="Roman M."/>
        </authorList>
    </citation>
    <scope>NUCLEOTIDE SEQUENCE [LARGE SCALE GENOMIC DNA]</scope>
    <source>
        <strain evidence="2 3">Cflag</strain>
    </source>
</reference>
<dbReference type="SUPFAM" id="SSF50939">
    <property type="entry name" value="Sialidases"/>
    <property type="match status" value="1"/>
</dbReference>
<protein>
    <submittedName>
        <fullName evidence="2">Uncharacterized protein</fullName>
    </submittedName>
</protein>
<dbReference type="Gene3D" id="2.120.10.80">
    <property type="entry name" value="Kelch-type beta propeller"/>
    <property type="match status" value="1"/>
</dbReference>
<name>A0A5A8DDI5_CAFRO</name>
<dbReference type="Proteomes" id="UP000325113">
    <property type="component" value="Unassembled WGS sequence"/>
</dbReference>
<evidence type="ECO:0000313" key="2">
    <source>
        <dbReference type="EMBL" id="KAA0163573.1"/>
    </source>
</evidence>
<feature type="compositionally biased region" description="Low complexity" evidence="1">
    <location>
        <begin position="130"/>
        <end position="140"/>
    </location>
</feature>
<feature type="region of interest" description="Disordered" evidence="1">
    <location>
        <begin position="119"/>
        <end position="150"/>
    </location>
</feature>
<evidence type="ECO:0000313" key="3">
    <source>
        <dbReference type="Proteomes" id="UP000325113"/>
    </source>
</evidence>
<evidence type="ECO:0000256" key="1">
    <source>
        <dbReference type="SAM" id="MobiDB-lite"/>
    </source>
</evidence>